<reference evidence="7" key="1">
    <citation type="submission" date="2020-07" db="EMBL/GenBank/DDBJ databases">
        <title>Ethylene signaling mediates host invasion by parasitic plants.</title>
        <authorList>
            <person name="Yoshida S."/>
        </authorList>
    </citation>
    <scope>NUCLEOTIDE SEQUENCE</scope>
    <source>
        <strain evidence="7">Okayama</strain>
    </source>
</reference>
<organism evidence="7 8">
    <name type="scientific">Phtheirospermum japonicum</name>
    <dbReference type="NCBI Taxonomy" id="374723"/>
    <lineage>
        <taxon>Eukaryota</taxon>
        <taxon>Viridiplantae</taxon>
        <taxon>Streptophyta</taxon>
        <taxon>Embryophyta</taxon>
        <taxon>Tracheophyta</taxon>
        <taxon>Spermatophyta</taxon>
        <taxon>Magnoliopsida</taxon>
        <taxon>eudicotyledons</taxon>
        <taxon>Gunneridae</taxon>
        <taxon>Pentapetalae</taxon>
        <taxon>asterids</taxon>
        <taxon>lamiids</taxon>
        <taxon>Lamiales</taxon>
        <taxon>Orobanchaceae</taxon>
        <taxon>Orobanchaceae incertae sedis</taxon>
        <taxon>Phtheirospermum</taxon>
    </lineage>
</organism>
<evidence type="ECO:0000313" key="7">
    <source>
        <dbReference type="EMBL" id="GFP99897.1"/>
    </source>
</evidence>
<dbReference type="Pfam" id="PF00413">
    <property type="entry name" value="Peptidase_M10"/>
    <property type="match status" value="1"/>
</dbReference>
<sequence>MMYPRCGVRDISSNALKVGIKYAYFIGWPRWRGDISMTLTYSFSSRNLIASLSKDDLRRELKRAFGHWVKVIPVTFVDSDDYGFADIRIRFYAGDNGDCEAFDGIVGVLPHAFPLESRQFHLDTT</sequence>
<dbReference type="OrthoDB" id="406838at2759"/>
<dbReference type="PANTHER" id="PTHR10201">
    <property type="entry name" value="MATRIX METALLOPROTEINASE"/>
    <property type="match status" value="1"/>
</dbReference>
<feature type="binding site" evidence="5">
    <location>
        <position position="103"/>
    </location>
    <ligand>
        <name>Ca(2+)</name>
        <dbReference type="ChEBI" id="CHEBI:29108"/>
        <label>3</label>
    </ligand>
</feature>
<keyword evidence="4 5" id="KW-0862">Zinc</keyword>
<dbReference type="InterPro" id="IPR001818">
    <property type="entry name" value="Pept_M10_metallopeptidase"/>
</dbReference>
<feature type="binding site" evidence="5">
    <location>
        <position position="86"/>
    </location>
    <ligand>
        <name>Ca(2+)</name>
        <dbReference type="ChEBI" id="CHEBI:29108"/>
        <label>2</label>
    </ligand>
</feature>
<comment type="cofactor">
    <cofactor evidence="5">
        <name>Ca(2+)</name>
        <dbReference type="ChEBI" id="CHEBI:29108"/>
    </cofactor>
    <text evidence="5">Can bind about 5 Ca(2+) ions per subunit.</text>
</comment>
<dbReference type="EMBL" id="BMAC01000595">
    <property type="protein sequence ID" value="GFP99897.1"/>
    <property type="molecule type" value="Genomic_DNA"/>
</dbReference>
<name>A0A830CGR0_9LAMI</name>
<evidence type="ECO:0000256" key="2">
    <source>
        <dbReference type="ARBA" id="ARBA00022723"/>
    </source>
</evidence>
<evidence type="ECO:0000313" key="8">
    <source>
        <dbReference type="Proteomes" id="UP000653305"/>
    </source>
</evidence>
<dbReference type="SUPFAM" id="SSF55486">
    <property type="entry name" value="Metalloproteases ('zincins'), catalytic domain"/>
    <property type="match status" value="1"/>
</dbReference>
<keyword evidence="8" id="KW-1185">Reference proteome</keyword>
<feature type="binding site" evidence="5">
    <location>
        <position position="104"/>
    </location>
    <ligand>
        <name>Ca(2+)</name>
        <dbReference type="ChEBI" id="CHEBI:29108"/>
        <label>3</label>
    </ligand>
</feature>
<comment type="cofactor">
    <cofactor evidence="5">
        <name>Zn(2+)</name>
        <dbReference type="ChEBI" id="CHEBI:29105"/>
    </cofactor>
    <text evidence="5">Binds 2 Zn(2+) ions per subunit.</text>
</comment>
<keyword evidence="2 5" id="KW-0479">Metal-binding</keyword>
<dbReference type="PRINTS" id="PR00138">
    <property type="entry name" value="MATRIXIN"/>
</dbReference>
<evidence type="ECO:0000256" key="1">
    <source>
        <dbReference type="ARBA" id="ARBA00022670"/>
    </source>
</evidence>
<dbReference type="GO" id="GO:0004222">
    <property type="term" value="F:metalloendopeptidase activity"/>
    <property type="evidence" value="ECO:0007669"/>
    <property type="project" value="InterPro"/>
</dbReference>
<dbReference type="InterPro" id="IPR024079">
    <property type="entry name" value="MetalloPept_cat_dom_sf"/>
</dbReference>
<protein>
    <submittedName>
        <fullName evidence="7">Metalloendoproteinase 1</fullName>
    </submittedName>
</protein>
<evidence type="ECO:0000256" key="3">
    <source>
        <dbReference type="ARBA" id="ARBA00022801"/>
    </source>
</evidence>
<keyword evidence="3" id="KW-0378">Hydrolase</keyword>
<keyword evidence="5" id="KW-0106">Calcium</keyword>
<gene>
    <name evidence="7" type="ORF">PHJA_002133800</name>
</gene>
<dbReference type="PANTHER" id="PTHR10201:SF321">
    <property type="entry name" value="METALLOENDOPROTEINASE 4-MMP"/>
    <property type="match status" value="1"/>
</dbReference>
<dbReference type="InterPro" id="IPR021190">
    <property type="entry name" value="Pept_M10A"/>
</dbReference>
<keyword evidence="1" id="KW-0645">Protease</keyword>
<dbReference type="GO" id="GO:0030198">
    <property type="term" value="P:extracellular matrix organization"/>
    <property type="evidence" value="ECO:0007669"/>
    <property type="project" value="TreeGrafter"/>
</dbReference>
<dbReference type="GO" id="GO:0008270">
    <property type="term" value="F:zinc ion binding"/>
    <property type="evidence" value="ECO:0007669"/>
    <property type="project" value="InterPro"/>
</dbReference>
<evidence type="ECO:0000256" key="5">
    <source>
        <dbReference type="PIRSR" id="PIRSR621190-2"/>
    </source>
</evidence>
<evidence type="ECO:0000256" key="4">
    <source>
        <dbReference type="ARBA" id="ARBA00022833"/>
    </source>
</evidence>
<dbReference type="Gene3D" id="3.40.390.10">
    <property type="entry name" value="Collagenase (Catalytic Domain)"/>
    <property type="match status" value="1"/>
</dbReference>
<accession>A0A830CGR0</accession>
<feature type="domain" description="Peptidase M10 metallopeptidase" evidence="6">
    <location>
        <begin position="34"/>
        <end position="123"/>
    </location>
</feature>
<feature type="binding site" evidence="5">
    <location>
        <position position="98"/>
    </location>
    <ligand>
        <name>Zn(2+)</name>
        <dbReference type="ChEBI" id="CHEBI:29105"/>
        <label>1</label>
    </ligand>
</feature>
<dbReference type="GO" id="GO:0030574">
    <property type="term" value="P:collagen catabolic process"/>
    <property type="evidence" value="ECO:0007669"/>
    <property type="project" value="TreeGrafter"/>
</dbReference>
<evidence type="ECO:0000259" key="6">
    <source>
        <dbReference type="Pfam" id="PF00413"/>
    </source>
</evidence>
<feature type="binding site" description="in inhibited form" evidence="5">
    <location>
        <position position="6"/>
    </location>
    <ligand>
        <name>Zn(2+)</name>
        <dbReference type="ChEBI" id="CHEBI:29105"/>
        <label>2</label>
        <note>catalytic</note>
    </ligand>
</feature>
<dbReference type="GO" id="GO:0006508">
    <property type="term" value="P:proteolysis"/>
    <property type="evidence" value="ECO:0007669"/>
    <property type="project" value="UniProtKB-KW"/>
</dbReference>
<dbReference type="Proteomes" id="UP000653305">
    <property type="component" value="Unassembled WGS sequence"/>
</dbReference>
<comment type="caution">
    <text evidence="7">The sequence shown here is derived from an EMBL/GenBank/DDBJ whole genome shotgun (WGS) entry which is preliminary data.</text>
</comment>
<proteinExistence type="predicted"/>
<dbReference type="GO" id="GO:0031012">
    <property type="term" value="C:extracellular matrix"/>
    <property type="evidence" value="ECO:0007669"/>
    <property type="project" value="InterPro"/>
</dbReference>
<dbReference type="AlphaFoldDB" id="A0A830CGR0"/>
<feature type="binding site" evidence="5">
    <location>
        <position position="111"/>
    </location>
    <ligand>
        <name>Zn(2+)</name>
        <dbReference type="ChEBI" id="CHEBI:29105"/>
        <label>1</label>
    </ligand>
</feature>